<protein>
    <submittedName>
        <fullName evidence="3">Uncharacterized protein</fullName>
    </submittedName>
</protein>
<dbReference type="EMBL" id="JAKKPZ010000041">
    <property type="protein sequence ID" value="KAI1707423.1"/>
    <property type="molecule type" value="Genomic_DNA"/>
</dbReference>
<keyword evidence="4" id="KW-1185">Reference proteome</keyword>
<reference evidence="3" key="1">
    <citation type="submission" date="2022-01" db="EMBL/GenBank/DDBJ databases">
        <title>Genome Sequence Resource for Two Populations of Ditylenchus destructor, the Migratory Endoparasitic Phytonematode.</title>
        <authorList>
            <person name="Zhang H."/>
            <person name="Lin R."/>
            <person name="Xie B."/>
        </authorList>
    </citation>
    <scope>NUCLEOTIDE SEQUENCE</scope>
    <source>
        <strain evidence="3">BazhouSP</strain>
    </source>
</reference>
<feature type="region of interest" description="Disordered" evidence="2">
    <location>
        <begin position="1"/>
        <end position="24"/>
    </location>
</feature>
<dbReference type="AlphaFoldDB" id="A0AAD4MY89"/>
<feature type="coiled-coil region" evidence="1">
    <location>
        <begin position="213"/>
        <end position="310"/>
    </location>
</feature>
<evidence type="ECO:0000313" key="4">
    <source>
        <dbReference type="Proteomes" id="UP001201812"/>
    </source>
</evidence>
<name>A0AAD4MY89_9BILA</name>
<dbReference type="Proteomes" id="UP001201812">
    <property type="component" value="Unassembled WGS sequence"/>
</dbReference>
<accession>A0AAD4MY89</accession>
<feature type="coiled-coil region" evidence="1">
    <location>
        <begin position="31"/>
        <end position="95"/>
    </location>
</feature>
<organism evidence="3 4">
    <name type="scientific">Ditylenchus destructor</name>
    <dbReference type="NCBI Taxonomy" id="166010"/>
    <lineage>
        <taxon>Eukaryota</taxon>
        <taxon>Metazoa</taxon>
        <taxon>Ecdysozoa</taxon>
        <taxon>Nematoda</taxon>
        <taxon>Chromadorea</taxon>
        <taxon>Rhabditida</taxon>
        <taxon>Tylenchina</taxon>
        <taxon>Tylenchomorpha</taxon>
        <taxon>Sphaerularioidea</taxon>
        <taxon>Anguinidae</taxon>
        <taxon>Anguininae</taxon>
        <taxon>Ditylenchus</taxon>
    </lineage>
</organism>
<sequence>MYPSDSDMSISDEDQPCSNLQNRLSDRHSELKAFRKEKAVLENVNRDLRLRLRMAELKAKQSTSQRDYRKQVEHCSNLETKLNECRSELAASRQENKETVDAKNILKVELEIEQEKTRQLKESSFWLKRELKDSKRKLELSENDLIEARQKKEEAQKKSTEWSEKACKLQTVLECETEVSKAHSFNEKENILKETTQKLAKTVFNLEKEQVRGSDMETQLTRQREEVEALRQKVTFYRQTSKTHKQDCSDHLSSLAKFQRETEQLRKHEMELRQQNAELRNQIGESESQIRQLKQKLTESEATIARLEADKKLETGRNTKRTDELQSMSNTKRMDEETIAYYTKENEHLRKDDENDLLEPYRKDHEAIKLRRKLASSRKMGVLSNMILEKCPEEITALLHQLNETQQLLDAERSHHKTQVAKIKELEENDARNAAKMREMEHKLTDADNNRRLMIQLLGQIEEFSRKELAQQKADTGLSHNFLNT</sequence>
<evidence type="ECO:0000313" key="3">
    <source>
        <dbReference type="EMBL" id="KAI1707423.1"/>
    </source>
</evidence>
<proteinExistence type="predicted"/>
<gene>
    <name evidence="3" type="ORF">DdX_12520</name>
</gene>
<feature type="coiled-coil region" evidence="1">
    <location>
        <begin position="131"/>
        <end position="165"/>
    </location>
</feature>
<evidence type="ECO:0000256" key="2">
    <source>
        <dbReference type="SAM" id="MobiDB-lite"/>
    </source>
</evidence>
<keyword evidence="1" id="KW-0175">Coiled coil</keyword>
<comment type="caution">
    <text evidence="3">The sequence shown here is derived from an EMBL/GenBank/DDBJ whole genome shotgun (WGS) entry which is preliminary data.</text>
</comment>
<evidence type="ECO:0000256" key="1">
    <source>
        <dbReference type="SAM" id="Coils"/>
    </source>
</evidence>